<evidence type="ECO:0008006" key="4">
    <source>
        <dbReference type="Google" id="ProtNLM"/>
    </source>
</evidence>
<evidence type="ECO:0000313" key="3">
    <source>
        <dbReference type="Proteomes" id="UP001344906"/>
    </source>
</evidence>
<dbReference type="Gene3D" id="2.30.30.140">
    <property type="match status" value="1"/>
</dbReference>
<proteinExistence type="inferred from homology"/>
<reference evidence="2 3" key="1">
    <citation type="submission" date="2023-02" db="EMBL/GenBank/DDBJ databases">
        <title>Dictyobacter halimunensis sp. nov., a new member of the class Ktedonobacteria from forest soil in a geothermal area.</title>
        <authorList>
            <person name="Rachmania M.K."/>
            <person name="Ningsih F."/>
            <person name="Sakai Y."/>
            <person name="Yabe S."/>
            <person name="Yokota A."/>
            <person name="Sjamsuridzal W."/>
        </authorList>
    </citation>
    <scope>NUCLEOTIDE SEQUENCE [LARGE SCALE GENOMIC DNA]</scope>
    <source>
        <strain evidence="2 3">S3.2.2.5</strain>
    </source>
</reference>
<keyword evidence="3" id="KW-1185">Reference proteome</keyword>
<dbReference type="RefSeq" id="WP_338249371.1">
    <property type="nucleotide sequence ID" value="NZ_BSRI01000001.1"/>
</dbReference>
<sequence>MSEHDHAHRANARPEENCVLDEEGHCLTCSDEARQARVVTVNSATATARVAVDLLNIEEVDISLLEQVCPGDLLLVHAGVALERCSAEEGREEANHA</sequence>
<dbReference type="Pfam" id="PF01455">
    <property type="entry name" value="HupF_HypC"/>
    <property type="match status" value="1"/>
</dbReference>
<comment type="caution">
    <text evidence="2">The sequence shown here is derived from an EMBL/GenBank/DDBJ whole genome shotgun (WGS) entry which is preliminary data.</text>
</comment>
<accession>A0ABQ6FRY0</accession>
<evidence type="ECO:0000313" key="2">
    <source>
        <dbReference type="EMBL" id="GLV55223.1"/>
    </source>
</evidence>
<dbReference type="SUPFAM" id="SSF159127">
    <property type="entry name" value="HupF/HypC-like"/>
    <property type="match status" value="1"/>
</dbReference>
<dbReference type="EMBL" id="BSRI01000001">
    <property type="protein sequence ID" value="GLV55223.1"/>
    <property type="molecule type" value="Genomic_DNA"/>
</dbReference>
<name>A0ABQ6FRY0_9CHLR</name>
<organism evidence="2 3">
    <name type="scientific">Dictyobacter halimunensis</name>
    <dbReference type="NCBI Taxonomy" id="3026934"/>
    <lineage>
        <taxon>Bacteria</taxon>
        <taxon>Bacillati</taxon>
        <taxon>Chloroflexota</taxon>
        <taxon>Ktedonobacteria</taxon>
        <taxon>Ktedonobacterales</taxon>
        <taxon>Dictyobacteraceae</taxon>
        <taxon>Dictyobacter</taxon>
    </lineage>
</organism>
<dbReference type="Proteomes" id="UP001344906">
    <property type="component" value="Unassembled WGS sequence"/>
</dbReference>
<comment type="similarity">
    <text evidence="1">Belongs to the HupF/HypC family.</text>
</comment>
<gene>
    <name evidence="2" type="ORF">KDH_20700</name>
</gene>
<protein>
    <recommendedName>
        <fullName evidence="4">Hydrogenase assembly protein HupF</fullName>
    </recommendedName>
</protein>
<dbReference type="InterPro" id="IPR001109">
    <property type="entry name" value="Hydrogenase_HupF/HypC"/>
</dbReference>
<evidence type="ECO:0000256" key="1">
    <source>
        <dbReference type="ARBA" id="ARBA00006018"/>
    </source>
</evidence>